<keyword evidence="2" id="KW-0934">Plastid</keyword>
<dbReference type="InterPro" id="IPR004860">
    <property type="entry name" value="LAGLIDADG_dom"/>
</dbReference>
<accession>A0A097KQM3</accession>
<evidence type="ECO:0000313" key="2">
    <source>
        <dbReference type="EMBL" id="AIT95467.1"/>
    </source>
</evidence>
<gene>
    <name evidence="2" type="primary">orf158</name>
</gene>
<dbReference type="AlphaFoldDB" id="A0A097KQM3"/>
<keyword evidence="2" id="KW-0540">Nuclease</keyword>
<dbReference type="GO" id="GO:0004519">
    <property type="term" value="F:endonuclease activity"/>
    <property type="evidence" value="ECO:0007669"/>
    <property type="project" value="UniProtKB-KW"/>
</dbReference>
<dbReference type="GeneID" id="22161066"/>
<keyword evidence="2" id="KW-0378">Hydrolase</keyword>
<reference evidence="2" key="1">
    <citation type="journal article" date="2014" name="BMC Evol. Biol.">
        <title>Chloroplast phylogenomic analysis resolves deep-level relationships within the green algal class Trebouxiophyceae.</title>
        <authorList>
            <person name="Lemieux C."/>
            <person name="Otis C."/>
            <person name="Turmel M."/>
        </authorList>
    </citation>
    <scope>NUCLEOTIDE SEQUENCE</scope>
</reference>
<dbReference type="Gene3D" id="3.10.28.10">
    <property type="entry name" value="Homing endonucleases"/>
    <property type="match status" value="1"/>
</dbReference>
<dbReference type="EMBL" id="KM462885">
    <property type="protein sequence ID" value="AIT95467.1"/>
    <property type="molecule type" value="Genomic_DNA"/>
</dbReference>
<name>A0A097KQM3_9CHLO</name>
<geneLocation type="chloroplast" evidence="2"/>
<dbReference type="InterPro" id="IPR027434">
    <property type="entry name" value="Homing_endonucl"/>
</dbReference>
<organism evidence="2">
    <name type="scientific">Dicloster acuatus</name>
    <dbReference type="NCBI Taxonomy" id="91190"/>
    <lineage>
        <taxon>Eukaryota</taxon>
        <taxon>Viridiplantae</taxon>
        <taxon>Chlorophyta</taxon>
        <taxon>core chlorophytes</taxon>
        <taxon>Trebouxiophyceae</taxon>
        <taxon>Chlorellales</taxon>
        <taxon>Chlorellaceae</taxon>
        <taxon>Dicloster</taxon>
    </lineage>
</organism>
<dbReference type="GeneID" id="22161069"/>
<dbReference type="EMBL" id="KM462885">
    <property type="protein sequence ID" value="AIT95468.1"/>
    <property type="molecule type" value="Genomic_DNA"/>
</dbReference>
<dbReference type="SUPFAM" id="SSF55608">
    <property type="entry name" value="Homing endonucleases"/>
    <property type="match status" value="1"/>
</dbReference>
<protein>
    <submittedName>
        <fullName evidence="2">Putative site-specific DNA endonuclease</fullName>
    </submittedName>
</protein>
<keyword evidence="2" id="KW-0255">Endonuclease</keyword>
<dbReference type="RefSeq" id="YP_009106654.1">
    <property type="nucleotide sequence ID" value="NC_025546.1"/>
</dbReference>
<keyword evidence="2" id="KW-0150">Chloroplast</keyword>
<sequence length="158" mass="18286">MTTFNQLTPQQVAYIAGFLDGDGCVNAQLVTREDYILGFQIRVTVTFYQKTKRHWFLVWLQKKLNCGKIRKRPDGMSELTLVGVQTVQPFLQKIVQYLLVKRKQASLVLYICHNLSKKQSPEDFVRLCEKVDLIETLNDSKKRSIKAKDVKKHLGVDN</sequence>
<proteinExistence type="predicted"/>
<evidence type="ECO:0000259" key="1">
    <source>
        <dbReference type="Pfam" id="PF00961"/>
    </source>
</evidence>
<feature type="domain" description="Homing endonuclease LAGLIDADG" evidence="1">
    <location>
        <begin position="15"/>
        <end position="109"/>
    </location>
</feature>
<dbReference type="Pfam" id="PF00961">
    <property type="entry name" value="LAGLIDADG_1"/>
    <property type="match status" value="1"/>
</dbReference>
<dbReference type="RefSeq" id="YP_009106641.1">
    <property type="nucleotide sequence ID" value="NC_025546.1"/>
</dbReference>